<accession>A0A142EKQ4</accession>
<dbReference type="KEGG" id="alm:AO498_04775"/>
<keyword evidence="2" id="KW-1185">Reference proteome</keyword>
<dbReference type="Proteomes" id="UP000073816">
    <property type="component" value="Chromosome"/>
</dbReference>
<name>A0A142EKQ4_9BACT</name>
<reference evidence="1 2" key="2">
    <citation type="journal article" date="2016" name="Genome Announc.">
        <title>Complete Genome Sequence of Algoriphagus sp. Strain M8-2, Isolated from a Brackish Lake.</title>
        <authorList>
            <person name="Muraguchi Y."/>
            <person name="Kushimoto K."/>
            <person name="Ohtsubo Y."/>
            <person name="Suzuki T."/>
            <person name="Dohra H."/>
            <person name="Kimbara K."/>
            <person name="Shintani M."/>
        </authorList>
    </citation>
    <scope>NUCLEOTIDE SEQUENCE [LARGE SCALE GENOMIC DNA]</scope>
    <source>
        <strain evidence="1 2">M8-2</strain>
    </source>
</reference>
<dbReference type="EMBL" id="CP012836">
    <property type="protein sequence ID" value="AMQ55709.1"/>
    <property type="molecule type" value="Genomic_DNA"/>
</dbReference>
<dbReference type="AlphaFoldDB" id="A0A142EKQ4"/>
<sequence length="59" mass="7092">MHFLFGILPHFLEKDVFKSCPSSFLNQKKAQYRSNKPFFRSFDPFDNPLKISKNFVLFF</sequence>
<evidence type="ECO:0000313" key="1">
    <source>
        <dbReference type="EMBL" id="AMQ55709.1"/>
    </source>
</evidence>
<dbReference type="PATRIC" id="fig|1727163.4.peg.992"/>
<evidence type="ECO:0000313" key="2">
    <source>
        <dbReference type="Proteomes" id="UP000073816"/>
    </source>
</evidence>
<proteinExistence type="predicted"/>
<protein>
    <submittedName>
        <fullName evidence="1">Uncharacterized protein</fullName>
    </submittedName>
</protein>
<organism evidence="1 2">
    <name type="scientific">Algoriphagus sanaruensis</name>
    <dbReference type="NCBI Taxonomy" id="1727163"/>
    <lineage>
        <taxon>Bacteria</taxon>
        <taxon>Pseudomonadati</taxon>
        <taxon>Bacteroidota</taxon>
        <taxon>Cytophagia</taxon>
        <taxon>Cytophagales</taxon>
        <taxon>Cyclobacteriaceae</taxon>
        <taxon>Algoriphagus</taxon>
    </lineage>
</organism>
<gene>
    <name evidence="1" type="ORF">AO498_04775</name>
</gene>
<reference evidence="2" key="1">
    <citation type="submission" date="2015-09" db="EMBL/GenBank/DDBJ databases">
        <title>Complete sequence of Algoriphagus sp. M8-2.</title>
        <authorList>
            <person name="Shintani M."/>
        </authorList>
    </citation>
    <scope>NUCLEOTIDE SEQUENCE [LARGE SCALE GENOMIC DNA]</scope>
    <source>
        <strain evidence="2">M8-2</strain>
    </source>
</reference>
<dbReference type="STRING" id="1727163.AO498_04775"/>